<dbReference type="InterPro" id="IPR001965">
    <property type="entry name" value="Znf_PHD"/>
</dbReference>
<dbReference type="SUPFAM" id="SSF57903">
    <property type="entry name" value="FYVE/PHD zinc finger"/>
    <property type="match status" value="1"/>
</dbReference>
<evidence type="ECO:0000256" key="2">
    <source>
        <dbReference type="ARBA" id="ARBA00022771"/>
    </source>
</evidence>
<evidence type="ECO:0000256" key="3">
    <source>
        <dbReference type="ARBA" id="ARBA00022833"/>
    </source>
</evidence>
<accession>A0ABQ7QUS5</accession>
<dbReference type="PROSITE" id="PS01359">
    <property type="entry name" value="ZF_PHD_1"/>
    <property type="match status" value="1"/>
</dbReference>
<dbReference type="Pfam" id="PF00628">
    <property type="entry name" value="PHD"/>
    <property type="match status" value="1"/>
</dbReference>
<reference evidence="6 7" key="1">
    <citation type="submission" date="2021-06" db="EMBL/GenBank/DDBJ databases">
        <title>A haploid diamondback moth (Plutella xylostella L.) genome assembly resolves 31 chromosomes and identifies a diamide resistance mutation.</title>
        <authorList>
            <person name="Ward C.M."/>
            <person name="Perry K.D."/>
            <person name="Baker G."/>
            <person name="Powis K."/>
            <person name="Heckel D.G."/>
            <person name="Baxter S.W."/>
        </authorList>
    </citation>
    <scope>NUCLEOTIDE SEQUENCE [LARGE SCALE GENOMIC DNA]</scope>
    <source>
        <strain evidence="6 7">LV</strain>
        <tissue evidence="6">Single pupa</tissue>
    </source>
</reference>
<protein>
    <recommendedName>
        <fullName evidence="5">PHD-type domain-containing protein</fullName>
    </recommendedName>
</protein>
<dbReference type="Proteomes" id="UP000823941">
    <property type="component" value="Chromosome 8"/>
</dbReference>
<name>A0ABQ7QUS5_PLUXY</name>
<evidence type="ECO:0000259" key="5">
    <source>
        <dbReference type="PROSITE" id="PS50016"/>
    </source>
</evidence>
<keyword evidence="1" id="KW-0479">Metal-binding</keyword>
<keyword evidence="7" id="KW-1185">Reference proteome</keyword>
<dbReference type="Gene3D" id="3.30.40.10">
    <property type="entry name" value="Zinc/RING finger domain, C3HC4 (zinc finger)"/>
    <property type="match status" value="1"/>
</dbReference>
<feature type="domain" description="PHD-type" evidence="5">
    <location>
        <begin position="7"/>
        <end position="60"/>
    </location>
</feature>
<comment type="caution">
    <text evidence="6">The sequence shown here is derived from an EMBL/GenBank/DDBJ whole genome shotgun (WGS) entry which is preliminary data.</text>
</comment>
<dbReference type="CDD" id="cd15489">
    <property type="entry name" value="PHD_SF"/>
    <property type="match status" value="1"/>
</dbReference>
<evidence type="ECO:0000313" key="7">
    <source>
        <dbReference type="Proteomes" id="UP000823941"/>
    </source>
</evidence>
<dbReference type="InterPro" id="IPR011011">
    <property type="entry name" value="Znf_FYVE_PHD"/>
</dbReference>
<dbReference type="PROSITE" id="PS50016">
    <property type="entry name" value="ZF_PHD_2"/>
    <property type="match status" value="1"/>
</dbReference>
<proteinExistence type="predicted"/>
<keyword evidence="2 4" id="KW-0863">Zinc-finger</keyword>
<dbReference type="InterPro" id="IPR019787">
    <property type="entry name" value="Znf_PHD-finger"/>
</dbReference>
<evidence type="ECO:0000256" key="1">
    <source>
        <dbReference type="ARBA" id="ARBA00022723"/>
    </source>
</evidence>
<organism evidence="6 7">
    <name type="scientific">Plutella xylostella</name>
    <name type="common">Diamondback moth</name>
    <name type="synonym">Plutella maculipennis</name>
    <dbReference type="NCBI Taxonomy" id="51655"/>
    <lineage>
        <taxon>Eukaryota</taxon>
        <taxon>Metazoa</taxon>
        <taxon>Ecdysozoa</taxon>
        <taxon>Arthropoda</taxon>
        <taxon>Hexapoda</taxon>
        <taxon>Insecta</taxon>
        <taxon>Pterygota</taxon>
        <taxon>Neoptera</taxon>
        <taxon>Endopterygota</taxon>
        <taxon>Lepidoptera</taxon>
        <taxon>Glossata</taxon>
        <taxon>Ditrysia</taxon>
        <taxon>Yponomeutoidea</taxon>
        <taxon>Plutellidae</taxon>
        <taxon>Plutella</taxon>
    </lineage>
</organism>
<keyword evidence="3" id="KW-0862">Zinc</keyword>
<dbReference type="InterPro" id="IPR019786">
    <property type="entry name" value="Zinc_finger_PHD-type_CS"/>
</dbReference>
<dbReference type="SMART" id="SM00249">
    <property type="entry name" value="PHD"/>
    <property type="match status" value="1"/>
</dbReference>
<dbReference type="EMBL" id="JAHIBW010000008">
    <property type="protein sequence ID" value="KAG7308807.1"/>
    <property type="molecule type" value="Genomic_DNA"/>
</dbReference>
<evidence type="ECO:0000313" key="6">
    <source>
        <dbReference type="EMBL" id="KAG7308807.1"/>
    </source>
</evidence>
<dbReference type="InterPro" id="IPR013083">
    <property type="entry name" value="Znf_RING/FYVE/PHD"/>
</dbReference>
<sequence length="321" mass="36480">MSADKKMMHCSLCPKKILVTQKRVQCTGTNCSRYFHQECVNFNEAASPRSKWLCPECTSVPPKGAALLESSTSLNTSSMSQQQDSILAELRSLRIEMNNKFEKQQLHLETYNTTLTSIQHDINNVKVTFSKIREEMDGIITSMKFLSDSHDDQIKINEENKTTMSKLIKENSALHAQLSEVTSALALMDQKTRDCNLEIQCVPEYKNENILTVVKQLAKTVSFELQEGDIKDFHRVAKLNTESKRPRNIVVKLGSPHIRDNFIAASKIYNKKHEKEKLNTSHLGIAGDKNPIYVVEHLSVLNKKLHAAARITAKDKKYEFV</sequence>
<evidence type="ECO:0000256" key="4">
    <source>
        <dbReference type="PROSITE-ProRule" id="PRU00146"/>
    </source>
</evidence>
<gene>
    <name evidence="6" type="ORF">JYU34_006042</name>
</gene>